<keyword evidence="4" id="KW-1185">Reference proteome</keyword>
<proteinExistence type="predicted"/>
<accession>A0A2B7WNL7</accession>
<name>A0A2B7WNL7_9EURO</name>
<evidence type="ECO:0000256" key="2">
    <source>
        <dbReference type="SAM" id="Phobius"/>
    </source>
</evidence>
<feature type="region of interest" description="Disordered" evidence="1">
    <location>
        <begin position="190"/>
        <end position="317"/>
    </location>
</feature>
<sequence>MGFPSIQFPRLKMLLHAVQAFVVFLGWALTIAVFTQEGANDGRTAYYFALCWFTVPALVYLAAVPMWPRTRRFGNAYAFAVLDTLFIVLWFAAWVAVASYVAAGKAVGAKDKEDDKNKNKDENKDKKGCEAFGFGSAAKCSLSTGTTILGVVIFLLFIATAYMSITNLLEYRRSGTMPYEGSDPTFAAQSKAAFSSNPAHDFDEDDDHNAEFRSGRPQTIGDDRERSPPPLGYRRDPDDEYALLHNQEADDLGGPHGNAPPPSYDPTLGNHHSPSPAPGAAAVNNYLNDYDTSYGGYGGGGHRSQASGSYHDGYGGR</sequence>
<evidence type="ECO:0000313" key="4">
    <source>
        <dbReference type="Proteomes" id="UP000223968"/>
    </source>
</evidence>
<organism evidence="3 4">
    <name type="scientific">Helicocarpus griseus UAMH5409</name>
    <dbReference type="NCBI Taxonomy" id="1447875"/>
    <lineage>
        <taxon>Eukaryota</taxon>
        <taxon>Fungi</taxon>
        <taxon>Dikarya</taxon>
        <taxon>Ascomycota</taxon>
        <taxon>Pezizomycotina</taxon>
        <taxon>Eurotiomycetes</taxon>
        <taxon>Eurotiomycetidae</taxon>
        <taxon>Onygenales</taxon>
        <taxon>Ajellomycetaceae</taxon>
        <taxon>Helicocarpus</taxon>
    </lineage>
</organism>
<reference evidence="3 4" key="1">
    <citation type="submission" date="2017-10" db="EMBL/GenBank/DDBJ databases">
        <title>Comparative genomics in systemic dimorphic fungi from Ajellomycetaceae.</title>
        <authorList>
            <person name="Munoz J.F."/>
            <person name="Mcewen J.G."/>
            <person name="Clay O.K."/>
            <person name="Cuomo C.A."/>
        </authorList>
    </citation>
    <scope>NUCLEOTIDE SEQUENCE [LARGE SCALE GENOMIC DNA]</scope>
    <source>
        <strain evidence="3 4">UAMH5409</strain>
    </source>
</reference>
<dbReference type="Proteomes" id="UP000223968">
    <property type="component" value="Unassembled WGS sequence"/>
</dbReference>
<feature type="transmembrane region" description="Helical" evidence="2">
    <location>
        <begin position="46"/>
        <end position="64"/>
    </location>
</feature>
<feature type="compositionally biased region" description="Basic and acidic residues" evidence="1">
    <location>
        <begin position="221"/>
        <end position="237"/>
    </location>
</feature>
<protein>
    <recommendedName>
        <fullName evidence="5">MARVEL domain-containing protein</fullName>
    </recommendedName>
</protein>
<dbReference type="PANTHER" id="PTHR37451">
    <property type="entry name" value="MARVEL DOMAIN"/>
    <property type="match status" value="1"/>
</dbReference>
<feature type="transmembrane region" description="Helical" evidence="2">
    <location>
        <begin position="76"/>
        <end position="103"/>
    </location>
</feature>
<evidence type="ECO:0008006" key="5">
    <source>
        <dbReference type="Google" id="ProtNLM"/>
    </source>
</evidence>
<evidence type="ECO:0000256" key="1">
    <source>
        <dbReference type="SAM" id="MobiDB-lite"/>
    </source>
</evidence>
<feature type="transmembrane region" description="Helical" evidence="2">
    <location>
        <begin position="148"/>
        <end position="169"/>
    </location>
</feature>
<keyword evidence="2" id="KW-0812">Transmembrane</keyword>
<evidence type="ECO:0000313" key="3">
    <source>
        <dbReference type="EMBL" id="PGG98139.1"/>
    </source>
</evidence>
<dbReference type="EMBL" id="PDNB01000231">
    <property type="protein sequence ID" value="PGG98139.1"/>
    <property type="molecule type" value="Genomic_DNA"/>
</dbReference>
<feature type="transmembrane region" description="Helical" evidence="2">
    <location>
        <begin position="12"/>
        <end position="34"/>
    </location>
</feature>
<dbReference type="OrthoDB" id="5284712at2759"/>
<gene>
    <name evidence="3" type="ORF">AJ79_08962</name>
</gene>
<comment type="caution">
    <text evidence="3">The sequence shown here is derived from an EMBL/GenBank/DDBJ whole genome shotgun (WGS) entry which is preliminary data.</text>
</comment>
<keyword evidence="2" id="KW-0472">Membrane</keyword>
<keyword evidence="2" id="KW-1133">Transmembrane helix</keyword>
<dbReference type="PANTHER" id="PTHR37451:SF3">
    <property type="entry name" value="MARVEL DOMAIN-CONTAINING PROTEIN"/>
    <property type="match status" value="1"/>
</dbReference>
<dbReference type="AlphaFoldDB" id="A0A2B7WNL7"/>
<dbReference type="STRING" id="1447875.A0A2B7WNL7"/>